<gene>
    <name evidence="4" type="ORF">CfE428DRAFT_5202</name>
</gene>
<dbReference type="eggNOG" id="COG1595">
    <property type="taxonomic scope" value="Bacteria"/>
</dbReference>
<accession>B4D8G2</accession>
<keyword evidence="5" id="KW-1185">Reference proteome</keyword>
<dbReference type="GO" id="GO:0016987">
    <property type="term" value="F:sigma factor activity"/>
    <property type="evidence" value="ECO:0007669"/>
    <property type="project" value="UniProtKB-KW"/>
</dbReference>
<dbReference type="Pfam" id="PF13412">
    <property type="entry name" value="HTH_24"/>
    <property type="match status" value="1"/>
</dbReference>
<protein>
    <submittedName>
        <fullName evidence="4">RNA polymerase, sigma-24 subunit, ECF subfamily</fullName>
    </submittedName>
</protein>
<organism evidence="4 5">
    <name type="scientific">Chthoniobacter flavus Ellin428</name>
    <dbReference type="NCBI Taxonomy" id="497964"/>
    <lineage>
        <taxon>Bacteria</taxon>
        <taxon>Pseudomonadati</taxon>
        <taxon>Verrucomicrobiota</taxon>
        <taxon>Spartobacteria</taxon>
        <taxon>Chthoniobacterales</taxon>
        <taxon>Chthoniobacteraceae</taxon>
        <taxon>Chthoniobacter</taxon>
    </lineage>
</organism>
<sequence length="240" mass="27707">MRFEPTRWTLVLKAREQENTREASNALETLCRTYWYPLYAFARKQGHSAHDAQDLAQGFFSYLLEKDLFSSADRTLGKLRTFLLTAFTRYITRERVHAGAQKRGGGRRVESLDEEFDDGERRYKLEPADRVTPEQLYARSWALSLLKVAKKQIAEKEAAAGRAAVFKVLEPFLEQERDPGISYDAIAKHLGMSQEAVRKAVSRLRERYRDAVRDQIASTLREPTEKDIETEMRSLWAALS</sequence>
<evidence type="ECO:0000256" key="3">
    <source>
        <dbReference type="ARBA" id="ARBA00023163"/>
    </source>
</evidence>
<dbReference type="SUPFAM" id="SSF88946">
    <property type="entry name" value="Sigma2 domain of RNA polymerase sigma factors"/>
    <property type="match status" value="1"/>
</dbReference>
<keyword evidence="2" id="KW-0731">Sigma factor</keyword>
<dbReference type="GO" id="GO:0006352">
    <property type="term" value="P:DNA-templated transcription initiation"/>
    <property type="evidence" value="ECO:0007669"/>
    <property type="project" value="InterPro"/>
</dbReference>
<dbReference type="AlphaFoldDB" id="B4D8G2"/>
<dbReference type="InterPro" id="IPR036388">
    <property type="entry name" value="WH-like_DNA-bd_sf"/>
</dbReference>
<evidence type="ECO:0000313" key="4">
    <source>
        <dbReference type="EMBL" id="EDY17355.1"/>
    </source>
</evidence>
<dbReference type="RefSeq" id="WP_006982523.1">
    <property type="nucleotide sequence ID" value="NZ_ABVL01000021.1"/>
</dbReference>
<comment type="caution">
    <text evidence="4">The sequence shown here is derived from an EMBL/GenBank/DDBJ whole genome shotgun (WGS) entry which is preliminary data.</text>
</comment>
<dbReference type="Gene3D" id="1.10.1740.10">
    <property type="match status" value="1"/>
</dbReference>
<dbReference type="InterPro" id="IPR013325">
    <property type="entry name" value="RNA_pol_sigma_r2"/>
</dbReference>
<dbReference type="Proteomes" id="UP000005824">
    <property type="component" value="Unassembled WGS sequence"/>
</dbReference>
<keyword evidence="1" id="KW-0805">Transcription regulation</keyword>
<evidence type="ECO:0000256" key="1">
    <source>
        <dbReference type="ARBA" id="ARBA00023015"/>
    </source>
</evidence>
<dbReference type="InterPro" id="IPR039425">
    <property type="entry name" value="RNA_pol_sigma-70-like"/>
</dbReference>
<dbReference type="PANTHER" id="PTHR43133:SF51">
    <property type="entry name" value="RNA POLYMERASE SIGMA FACTOR"/>
    <property type="match status" value="1"/>
</dbReference>
<dbReference type="Gene3D" id="1.10.10.10">
    <property type="entry name" value="Winged helix-like DNA-binding domain superfamily/Winged helix DNA-binding domain"/>
    <property type="match status" value="1"/>
</dbReference>
<evidence type="ECO:0000313" key="5">
    <source>
        <dbReference type="Proteomes" id="UP000005824"/>
    </source>
</evidence>
<dbReference type="EMBL" id="ABVL01000021">
    <property type="protein sequence ID" value="EDY17355.1"/>
    <property type="molecule type" value="Genomic_DNA"/>
</dbReference>
<dbReference type="PANTHER" id="PTHR43133">
    <property type="entry name" value="RNA POLYMERASE ECF-TYPE SIGMA FACTO"/>
    <property type="match status" value="1"/>
</dbReference>
<dbReference type="InParanoid" id="B4D8G2"/>
<name>B4D8G2_9BACT</name>
<evidence type="ECO:0000256" key="2">
    <source>
        <dbReference type="ARBA" id="ARBA00023082"/>
    </source>
</evidence>
<keyword evidence="3" id="KW-0804">Transcription</keyword>
<proteinExistence type="predicted"/>
<reference evidence="4 5" key="1">
    <citation type="journal article" date="2011" name="J. Bacteriol.">
        <title>Genome sequence of Chthoniobacter flavus Ellin428, an aerobic heterotrophic soil bacterium.</title>
        <authorList>
            <person name="Kant R."/>
            <person name="van Passel M.W."/>
            <person name="Palva A."/>
            <person name="Lucas S."/>
            <person name="Lapidus A."/>
            <person name="Glavina Del Rio T."/>
            <person name="Dalin E."/>
            <person name="Tice H."/>
            <person name="Bruce D."/>
            <person name="Goodwin L."/>
            <person name="Pitluck S."/>
            <person name="Larimer F.W."/>
            <person name="Land M.L."/>
            <person name="Hauser L."/>
            <person name="Sangwan P."/>
            <person name="de Vos W.M."/>
            <person name="Janssen P.H."/>
            <person name="Smidt H."/>
        </authorList>
    </citation>
    <scope>NUCLEOTIDE SEQUENCE [LARGE SCALE GENOMIC DNA]</scope>
    <source>
        <strain evidence="4 5">Ellin428</strain>
    </source>
</reference>